<dbReference type="EMBL" id="CP002623">
    <property type="protein sequence ID" value="AEI93361.1"/>
    <property type="molecule type" value="Genomic_DNA"/>
</dbReference>
<dbReference type="AlphaFoldDB" id="F7ZE40"/>
<name>F7ZE40_ROSLO</name>
<dbReference type="OrthoDB" id="7872396at2"/>
<keyword evidence="2" id="KW-1185">Reference proteome</keyword>
<protein>
    <submittedName>
        <fullName evidence="1">Uncharacterized protein</fullName>
    </submittedName>
</protein>
<organism evidence="1 2">
    <name type="scientific">Roseobacter litoralis (strain ATCC 49566 / DSM 6996 / JCM 21268 / NBRC 15278 / OCh 149)</name>
    <dbReference type="NCBI Taxonomy" id="391595"/>
    <lineage>
        <taxon>Bacteria</taxon>
        <taxon>Pseudomonadati</taxon>
        <taxon>Pseudomonadota</taxon>
        <taxon>Alphaproteobacteria</taxon>
        <taxon>Rhodobacterales</taxon>
        <taxon>Roseobacteraceae</taxon>
        <taxon>Roseobacter</taxon>
    </lineage>
</organism>
<dbReference type="RefSeq" id="WP_013961299.1">
    <property type="nucleotide sequence ID" value="NC_015730.1"/>
</dbReference>
<reference evidence="1 2" key="1">
    <citation type="journal article" date="2011" name="BMC Genomics">
        <title>Comparative genome analysis and genome-guided physiological analysis of Roseobacter litoralis.</title>
        <authorList>
            <person name="Kalhoefer D."/>
            <person name="Thole S."/>
            <person name="Voget S."/>
            <person name="Lehmann R."/>
            <person name="Liesegang H."/>
            <person name="Wollher A."/>
            <person name="Daniel R."/>
            <person name="Simon M."/>
            <person name="Brinkhoff T."/>
        </authorList>
    </citation>
    <scope>NUCLEOTIDE SEQUENCE [LARGE SCALE GENOMIC DNA]</scope>
    <source>
        <strain evidence="2">ATCC 49566 / DSM 6996 / JCM 21268 / NBRC 15278 / OCh 149</strain>
    </source>
</reference>
<accession>F7ZE40</accession>
<gene>
    <name evidence="1" type="ordered locus">RLO149_c013600</name>
</gene>
<sequence>MTHQDKNLTRALAILATHPDQDDFTCRGNIISVRGQRLNLTLDDDRAVLEILMTNAEFGYAVTYWEMAAKELRNMQNAWSEEELAKSAA</sequence>
<dbReference type="KEGG" id="rli:RLO149_c013600"/>
<dbReference type="HOGENOM" id="CLU_2452738_0_0_5"/>
<evidence type="ECO:0000313" key="2">
    <source>
        <dbReference type="Proteomes" id="UP000001353"/>
    </source>
</evidence>
<dbReference type="Proteomes" id="UP000001353">
    <property type="component" value="Chromosome"/>
</dbReference>
<evidence type="ECO:0000313" key="1">
    <source>
        <dbReference type="EMBL" id="AEI93361.1"/>
    </source>
</evidence>
<proteinExistence type="predicted"/>